<evidence type="ECO:0000313" key="2">
    <source>
        <dbReference type="Proteomes" id="UP001163603"/>
    </source>
</evidence>
<proteinExistence type="predicted"/>
<organism evidence="1 2">
    <name type="scientific">Pistacia integerrima</name>
    <dbReference type="NCBI Taxonomy" id="434235"/>
    <lineage>
        <taxon>Eukaryota</taxon>
        <taxon>Viridiplantae</taxon>
        <taxon>Streptophyta</taxon>
        <taxon>Embryophyta</taxon>
        <taxon>Tracheophyta</taxon>
        <taxon>Spermatophyta</taxon>
        <taxon>Magnoliopsida</taxon>
        <taxon>eudicotyledons</taxon>
        <taxon>Gunneridae</taxon>
        <taxon>Pentapetalae</taxon>
        <taxon>rosids</taxon>
        <taxon>malvids</taxon>
        <taxon>Sapindales</taxon>
        <taxon>Anacardiaceae</taxon>
        <taxon>Pistacia</taxon>
    </lineage>
</organism>
<comment type="caution">
    <text evidence="1">The sequence shown here is derived from an EMBL/GenBank/DDBJ whole genome shotgun (WGS) entry which is preliminary data.</text>
</comment>
<keyword evidence="2" id="KW-1185">Reference proteome</keyword>
<accession>A0ACC0XIT7</accession>
<protein>
    <submittedName>
        <fullName evidence="1">Uncharacterized protein</fullName>
    </submittedName>
</protein>
<sequence length="1015" mass="114405">MEQSKFAAESHSKESKYDLSVCYLVHAIEILMALQDLEDHSLKHTPKTEKTVECSGSPRSRKVSARWDPTETCKPVIDEAPVFYPTVEEFKDTLGYIAKIRTKAESYGICRIVPPSNWIPPCPLKAKDMWQRAKFSTRIQQVDLLQNREPMRKKTRGRKRKRRRQSRMGSSRRNSNSGSEANVASETDEKFGFHSGSDFTLEDFQKYADNFKACYFGTKESEESKSDGFERRRWEPSVEDIEGEYWRIVEQPTDEVEVYYGADLETGPFGSGFPKASTMVAESDSNQYAMSGWNLNNLPRLPGSVLCFEGSDISGVLVPWLYVGMCFSSFCWHVEDHHLYSLNYLHWGDQKIWYGVPGSHASTLENAMRKHLPDLFEEQPDLLHELVTQLSPSVLKAEGVPVYRAVQHSGEFVLTFPRAYHSGFNCGFNCAEAVNVAPVDWLAHGQQAVELYSEQYRKTSLSHDKLLFGAARASVQALWELSVLQKEIPGNLRWKSFCGKDGMLTKAIKTRVQMKKERLEQLPTCLKLQKMEKDFDVKTEREYHRFVLLRYTVDELNTLVEALEGGLDALRKWASVDVGLVPCSDTDGCLAKGDLESKPFPMQCCEQKEKESSSSSPRTDEIVDVNDRCCSQSHVSSEVVQSDSQRGIYGLSASHTSINSHNDVNNETQVMNKKAKVEHESCFDLNIDVISDENESKLLHVSGSCGKEAVTNLKTLMPVCNPEKVCSLGAVKEPVTMQLDSDAASDNLLKNEIISSSVTDESYQMKKLNLSVEPINFGCVMCGKLWSSKQTIFPKGFRSRVNFYSVLNPGKICSYVSEVVDAGLLGPLFKVTLEEFPSESFANFSAQKCWDMVLQRLNQEVKNWSSLGERRLPPRQSLRHIDGLEMFGFLSPPIIQAIEALDPDHQCVEYWDNKPKTSCNTSEVKNNSFGTGSSPGETKTKIFGIALKEEDQNSPSIGGHNPVDEEVQLVLQGLFRKATPKELKVMHRILCSEAQGAEWRVAFTALIGEIHKQCR</sequence>
<dbReference type="EMBL" id="CM047747">
    <property type="protein sequence ID" value="KAJ0017571.1"/>
    <property type="molecule type" value="Genomic_DNA"/>
</dbReference>
<evidence type="ECO:0000313" key="1">
    <source>
        <dbReference type="EMBL" id="KAJ0017571.1"/>
    </source>
</evidence>
<gene>
    <name evidence="1" type="ORF">Pint_11402</name>
</gene>
<dbReference type="Proteomes" id="UP001163603">
    <property type="component" value="Chromosome 12"/>
</dbReference>
<name>A0ACC0XIT7_9ROSI</name>
<reference evidence="2" key="1">
    <citation type="journal article" date="2023" name="G3 (Bethesda)">
        <title>Genome assembly and association tests identify interacting loci associated with vigor, precocity, and sex in interspecific pistachio rootstocks.</title>
        <authorList>
            <person name="Palmer W."/>
            <person name="Jacygrad E."/>
            <person name="Sagayaradj S."/>
            <person name="Cavanaugh K."/>
            <person name="Han R."/>
            <person name="Bertier L."/>
            <person name="Beede B."/>
            <person name="Kafkas S."/>
            <person name="Golino D."/>
            <person name="Preece J."/>
            <person name="Michelmore R."/>
        </authorList>
    </citation>
    <scope>NUCLEOTIDE SEQUENCE [LARGE SCALE GENOMIC DNA]</scope>
</reference>